<dbReference type="EMBL" id="SOCA01000014">
    <property type="protein sequence ID" value="TDU63208.1"/>
    <property type="molecule type" value="Genomic_DNA"/>
</dbReference>
<evidence type="ECO:0000313" key="2">
    <source>
        <dbReference type="EMBL" id="TDU63208.1"/>
    </source>
</evidence>
<accession>A0A4R7RIS3</accession>
<evidence type="ECO:0000256" key="1">
    <source>
        <dbReference type="SAM" id="Phobius"/>
    </source>
</evidence>
<dbReference type="Proteomes" id="UP000295662">
    <property type="component" value="Unassembled WGS sequence"/>
</dbReference>
<keyword evidence="1" id="KW-0472">Membrane</keyword>
<comment type="caution">
    <text evidence="2">The sequence shown here is derived from an EMBL/GenBank/DDBJ whole genome shotgun (WGS) entry which is preliminary data.</text>
</comment>
<evidence type="ECO:0000313" key="3">
    <source>
        <dbReference type="Proteomes" id="UP000295662"/>
    </source>
</evidence>
<keyword evidence="1" id="KW-1133">Transmembrane helix</keyword>
<keyword evidence="3" id="KW-1185">Reference proteome</keyword>
<reference evidence="2 3" key="1">
    <citation type="submission" date="2019-03" db="EMBL/GenBank/DDBJ databases">
        <title>Genomic Encyclopedia of Archaeal and Bacterial Type Strains, Phase II (KMG-II): from individual species to whole genera.</title>
        <authorList>
            <person name="Goeker M."/>
        </authorList>
    </citation>
    <scope>NUCLEOTIDE SEQUENCE [LARGE SCALE GENOMIC DNA]</scope>
    <source>
        <strain evidence="2 3">ATCC 25309</strain>
    </source>
</reference>
<feature type="transmembrane region" description="Helical" evidence="1">
    <location>
        <begin position="46"/>
        <end position="65"/>
    </location>
</feature>
<proteinExistence type="predicted"/>
<organism evidence="2 3">
    <name type="scientific">Prosthecobacter fusiformis</name>
    <dbReference type="NCBI Taxonomy" id="48464"/>
    <lineage>
        <taxon>Bacteria</taxon>
        <taxon>Pseudomonadati</taxon>
        <taxon>Verrucomicrobiota</taxon>
        <taxon>Verrucomicrobiia</taxon>
        <taxon>Verrucomicrobiales</taxon>
        <taxon>Verrucomicrobiaceae</taxon>
        <taxon>Prosthecobacter</taxon>
    </lineage>
</organism>
<keyword evidence="1" id="KW-0812">Transmembrane</keyword>
<protein>
    <submittedName>
        <fullName evidence="2">Uncharacterized protein</fullName>
    </submittedName>
</protein>
<dbReference type="AlphaFoldDB" id="A0A4R7RIS3"/>
<gene>
    <name evidence="2" type="ORF">EI77_04417</name>
</gene>
<name>A0A4R7RIS3_9BACT</name>
<sequence length="68" mass="7441">MGILTGVVCIALMSSLSADSFDQFMRGTWVESGTWVETTVYSLPRILFWVAFSLPIAAIAASLLVKRD</sequence>